<keyword evidence="2" id="KW-0560">Oxidoreductase</keyword>
<dbReference type="InterPro" id="IPR055170">
    <property type="entry name" value="GFO_IDH_MocA-like_dom"/>
</dbReference>
<evidence type="ECO:0000256" key="2">
    <source>
        <dbReference type="ARBA" id="ARBA00023002"/>
    </source>
</evidence>
<sequence length="331" mass="37069">MSVTPFRWGILGAGGIAEQFTRDVLRLEDHRVVAVGSRTQVKADYFADKFAIPNRHDSYQKLVNDPDVDGIYVATHHPMHMRDTLMALNAGKPVLCEKPFAMSYDETKKMIDTAHEKNLLLMEAMWARYLPHMIQIREVIKSGILGEIISVRADHGQWFKKDPNFRLFDPMLGGGALYDLGIYPVSFASMVLGTPSRVTARSTKAFTEVDGQTSVILEYASGAHALLNMTNLAATPNRAVIIGSDARLEIDRTFYNPTTWRVINFKDEVVAGSDKRYVGHGLREEAVEFARCFRAGEKESPMLPHSEILSIMGTITEIADQIGLKFEKFAE</sequence>
<dbReference type="PANTHER" id="PTHR22604">
    <property type="entry name" value="OXIDOREDUCTASES"/>
    <property type="match status" value="1"/>
</dbReference>
<comment type="similarity">
    <text evidence="1">Belongs to the Gfo/Idh/MocA family.</text>
</comment>
<protein>
    <submittedName>
        <fullName evidence="5">Unannotated protein</fullName>
    </submittedName>
</protein>
<dbReference type="Pfam" id="PF01408">
    <property type="entry name" value="GFO_IDH_MocA"/>
    <property type="match status" value="1"/>
</dbReference>
<dbReference type="AlphaFoldDB" id="A0A6J6GNR7"/>
<dbReference type="Pfam" id="PF22725">
    <property type="entry name" value="GFO_IDH_MocA_C3"/>
    <property type="match status" value="1"/>
</dbReference>
<evidence type="ECO:0000313" key="5">
    <source>
        <dbReference type="EMBL" id="CAB4601453.1"/>
    </source>
</evidence>
<dbReference type="GO" id="GO:0016491">
    <property type="term" value="F:oxidoreductase activity"/>
    <property type="evidence" value="ECO:0007669"/>
    <property type="project" value="UniProtKB-KW"/>
</dbReference>
<dbReference type="InterPro" id="IPR050984">
    <property type="entry name" value="Gfo/Idh/MocA_domain"/>
</dbReference>
<dbReference type="SUPFAM" id="SSF51735">
    <property type="entry name" value="NAD(P)-binding Rossmann-fold domains"/>
    <property type="match status" value="1"/>
</dbReference>
<evidence type="ECO:0000259" key="3">
    <source>
        <dbReference type="Pfam" id="PF01408"/>
    </source>
</evidence>
<dbReference type="InterPro" id="IPR000683">
    <property type="entry name" value="Gfo/Idh/MocA-like_OxRdtase_N"/>
</dbReference>
<dbReference type="GO" id="GO:0000166">
    <property type="term" value="F:nucleotide binding"/>
    <property type="evidence" value="ECO:0007669"/>
    <property type="project" value="InterPro"/>
</dbReference>
<dbReference type="InterPro" id="IPR036291">
    <property type="entry name" value="NAD(P)-bd_dom_sf"/>
</dbReference>
<dbReference type="EMBL" id="CAEZUQ010000012">
    <property type="protein sequence ID" value="CAB4601453.1"/>
    <property type="molecule type" value="Genomic_DNA"/>
</dbReference>
<evidence type="ECO:0000256" key="1">
    <source>
        <dbReference type="ARBA" id="ARBA00010928"/>
    </source>
</evidence>
<gene>
    <name evidence="5" type="ORF">UFOPK1842_00185</name>
</gene>
<evidence type="ECO:0000259" key="4">
    <source>
        <dbReference type="Pfam" id="PF22725"/>
    </source>
</evidence>
<organism evidence="5">
    <name type="scientific">freshwater metagenome</name>
    <dbReference type="NCBI Taxonomy" id="449393"/>
    <lineage>
        <taxon>unclassified sequences</taxon>
        <taxon>metagenomes</taxon>
        <taxon>ecological metagenomes</taxon>
    </lineage>
</organism>
<dbReference type="Gene3D" id="3.40.50.720">
    <property type="entry name" value="NAD(P)-binding Rossmann-like Domain"/>
    <property type="match status" value="1"/>
</dbReference>
<dbReference type="PANTHER" id="PTHR22604:SF105">
    <property type="entry name" value="TRANS-1,2-DIHYDROBENZENE-1,2-DIOL DEHYDROGENASE"/>
    <property type="match status" value="1"/>
</dbReference>
<accession>A0A6J6GNR7</accession>
<name>A0A6J6GNR7_9ZZZZ</name>
<feature type="domain" description="Gfo/Idh/MocA-like oxidoreductase N-terminal" evidence="3">
    <location>
        <begin position="6"/>
        <end position="123"/>
    </location>
</feature>
<proteinExistence type="inferred from homology"/>
<dbReference type="Gene3D" id="3.30.360.10">
    <property type="entry name" value="Dihydrodipicolinate Reductase, domain 2"/>
    <property type="match status" value="1"/>
</dbReference>
<feature type="domain" description="GFO/IDH/MocA-like oxidoreductase" evidence="4">
    <location>
        <begin position="135"/>
        <end position="248"/>
    </location>
</feature>
<dbReference type="SUPFAM" id="SSF55347">
    <property type="entry name" value="Glyceraldehyde-3-phosphate dehydrogenase-like, C-terminal domain"/>
    <property type="match status" value="1"/>
</dbReference>
<reference evidence="5" key="1">
    <citation type="submission" date="2020-05" db="EMBL/GenBank/DDBJ databases">
        <authorList>
            <person name="Chiriac C."/>
            <person name="Salcher M."/>
            <person name="Ghai R."/>
            <person name="Kavagutti S V."/>
        </authorList>
    </citation>
    <scope>NUCLEOTIDE SEQUENCE</scope>
</reference>